<sequence length="382" mass="42108">MIVWINGTHGAGKTTTAALVRGLLPDARVLDAEKVGETLMDISPGLPETGNFQHWPPWRPLVVETARQVLDYTGGTLVMPMTVLVEEYWREISAGLDRYGIPVRHFVLHADRETLRGRIAGDTVMGPDSPFRLAHLEPYAEAARTWLHAEAEVVDTTRLTPPRPPCGSRRPSRAERPLSVASARMPGMTPPTGTAKADLRFYLQSARDALLWKLDGLSEYDVRRPMTPTGTNLLGLVKHVAGVELGYLGDTFGRLSGEAMPWLADAAETNGDMWATAGESREDITGLYRRAWAHADATIEALPLDTTGRVPWWPDGKDELTLHHAVVRVVADTQRHAGHADILRELMDGAAGMSEDSTSLPSHDPAWWAAYRDRLERVAREA</sequence>
<reference evidence="2" key="1">
    <citation type="submission" date="2024-06" db="EMBL/GenBank/DDBJ databases">
        <authorList>
            <consortium name="consrtm"/>
            <person name="Uemura M."/>
            <person name="Terahara T."/>
        </authorList>
    </citation>
    <scope>NUCLEOTIDE SEQUENCE</scope>
    <source>
        <strain evidence="2">KM77-8</strain>
    </source>
</reference>
<dbReference type="EMBL" id="AP035768">
    <property type="protein sequence ID" value="BFO22684.1"/>
    <property type="molecule type" value="Genomic_DNA"/>
</dbReference>
<feature type="region of interest" description="Disordered" evidence="1">
    <location>
        <begin position="157"/>
        <end position="190"/>
    </location>
</feature>
<dbReference type="SUPFAM" id="SSF109854">
    <property type="entry name" value="DinB/YfiT-like putative metalloenzymes"/>
    <property type="match status" value="1"/>
</dbReference>
<dbReference type="Gene3D" id="3.40.50.300">
    <property type="entry name" value="P-loop containing nucleotide triphosphate hydrolases"/>
    <property type="match status" value="1"/>
</dbReference>
<dbReference type="InterPro" id="IPR007061">
    <property type="entry name" value="MST-like"/>
</dbReference>
<dbReference type="InterPro" id="IPR034660">
    <property type="entry name" value="DinB/YfiT-like"/>
</dbReference>
<dbReference type="Pfam" id="PF13671">
    <property type="entry name" value="AAA_33"/>
    <property type="match status" value="1"/>
</dbReference>
<evidence type="ECO:0000313" key="2">
    <source>
        <dbReference type="EMBL" id="BFO22684.1"/>
    </source>
</evidence>
<organism evidence="2">
    <name type="scientific">Streptomyces haneummycinicus</name>
    <dbReference type="NCBI Taxonomy" id="3074435"/>
    <lineage>
        <taxon>Bacteria</taxon>
        <taxon>Bacillati</taxon>
        <taxon>Actinomycetota</taxon>
        <taxon>Actinomycetes</taxon>
        <taxon>Kitasatosporales</taxon>
        <taxon>Streptomycetaceae</taxon>
        <taxon>Streptomyces</taxon>
    </lineage>
</organism>
<evidence type="ECO:0008006" key="3">
    <source>
        <dbReference type="Google" id="ProtNLM"/>
    </source>
</evidence>
<dbReference type="AlphaFoldDB" id="A0AAT9I0A9"/>
<protein>
    <recommendedName>
        <fullName evidence="3">DUF664 domain-containing protein</fullName>
    </recommendedName>
</protein>
<reference evidence="2" key="2">
    <citation type="submission" date="2024-07" db="EMBL/GenBank/DDBJ databases">
        <title>Streptomyces haneummycinica sp. nov., a new antibiotic-producing actinobacterium isolated from marine sediment.</title>
        <authorList>
            <person name="Uemura M."/>
            <person name="Hamada M."/>
            <person name="Hirano S."/>
            <person name="Kobayashi K."/>
            <person name="Ohshiro T."/>
            <person name="Kobayashi T."/>
            <person name="Terahara T."/>
        </authorList>
    </citation>
    <scope>NUCLEOTIDE SEQUENCE</scope>
    <source>
        <strain evidence="2">KM77-8</strain>
    </source>
</reference>
<dbReference type="Pfam" id="PF04978">
    <property type="entry name" value="MST"/>
    <property type="match status" value="1"/>
</dbReference>
<name>A0AAT9I0A9_9ACTN</name>
<dbReference type="Gene3D" id="1.20.120.450">
    <property type="entry name" value="dinb family like domain"/>
    <property type="match status" value="1"/>
</dbReference>
<accession>A0AAT9I0A9</accession>
<dbReference type="SUPFAM" id="SSF52540">
    <property type="entry name" value="P-loop containing nucleoside triphosphate hydrolases"/>
    <property type="match status" value="1"/>
</dbReference>
<dbReference type="InterPro" id="IPR027417">
    <property type="entry name" value="P-loop_NTPase"/>
</dbReference>
<gene>
    <name evidence="2" type="ORF">SHKM778_90720</name>
</gene>
<proteinExistence type="predicted"/>
<evidence type="ECO:0000256" key="1">
    <source>
        <dbReference type="SAM" id="MobiDB-lite"/>
    </source>
</evidence>